<gene>
    <name evidence="2" type="ORF">KJK29_13575</name>
</gene>
<feature type="compositionally biased region" description="Pro residues" evidence="1">
    <location>
        <begin position="242"/>
        <end position="251"/>
    </location>
</feature>
<feature type="compositionally biased region" description="Low complexity" evidence="1">
    <location>
        <begin position="216"/>
        <end position="226"/>
    </location>
</feature>
<feature type="region of interest" description="Disordered" evidence="1">
    <location>
        <begin position="93"/>
        <end position="369"/>
    </location>
</feature>
<feature type="compositionally biased region" description="Low complexity" evidence="1">
    <location>
        <begin position="350"/>
        <end position="363"/>
    </location>
</feature>
<keyword evidence="3" id="KW-1185">Reference proteome</keyword>
<dbReference type="EMBL" id="CP075896">
    <property type="protein sequence ID" value="QWB23550.1"/>
    <property type="molecule type" value="Genomic_DNA"/>
</dbReference>
<feature type="compositionally biased region" description="Basic and acidic residues" evidence="1">
    <location>
        <begin position="330"/>
        <end position="341"/>
    </location>
</feature>
<protein>
    <submittedName>
        <fullName evidence="2">Uncharacterized protein</fullName>
    </submittedName>
</protein>
<evidence type="ECO:0000313" key="2">
    <source>
        <dbReference type="EMBL" id="QWB23550.1"/>
    </source>
</evidence>
<reference evidence="3" key="1">
    <citation type="submission" date="2021-05" db="EMBL/GenBank/DDBJ databases">
        <title>Direct Submission.</title>
        <authorList>
            <person name="Li K."/>
            <person name="Gao J."/>
        </authorList>
    </citation>
    <scope>NUCLEOTIDE SEQUENCE [LARGE SCALE GENOMIC DNA]</scope>
    <source>
        <strain evidence="3">MG62</strain>
    </source>
</reference>
<accession>A0ABX8FR67</accession>
<name>A0ABX8FR67_9ACTN</name>
<feature type="compositionally biased region" description="Pro residues" evidence="1">
    <location>
        <begin position="227"/>
        <end position="236"/>
    </location>
</feature>
<sequence>MTSSAALSDAAVRMLRTAAGRRALQVALLVGGVLVLGFLCGERAYAADGVRASAGSAVGRLVSGQESEPLGSGAGGAQLVRAVGERAVGVAGDARASGGGELVKAPAKLPTPPKAPSGPGRPDRPSSPGLSGAPDRPDQPDVPNQSDLSDAPPLPDLSDAPPLPDLPDSSALAVPPKVPALLVPPKAPTLPAAPKAPRLPTAPKTPTLPVPPTAPSVPALPALPTLPDAPPLPDLPGLPDLPSLPGPPAPPNGDIALPGMPAEPGLPGYPAPPSHPLPAPLPTPALATVDPQPADAPASRGASPSPTRDATPEAHGVDGEQYGAPYAPRAARDHTAHDPAHHVRRAARTGPSASAGGVVPVGHVPGGRPDGTLCNRSMADNGTPRHGDTHAVTPSGRAPLGLVRGVAARACVADTRDGHRDIPVFPG</sequence>
<proteinExistence type="predicted"/>
<organism evidence="2 3">
    <name type="scientific">Streptomyces koelreuteriae</name>
    <dbReference type="NCBI Taxonomy" id="2838015"/>
    <lineage>
        <taxon>Bacteria</taxon>
        <taxon>Bacillati</taxon>
        <taxon>Actinomycetota</taxon>
        <taxon>Actinomycetes</taxon>
        <taxon>Kitasatosporales</taxon>
        <taxon>Streptomycetaceae</taxon>
        <taxon>Streptomyces</taxon>
    </lineage>
</organism>
<feature type="compositionally biased region" description="Low complexity" evidence="1">
    <location>
        <begin position="146"/>
        <end position="205"/>
    </location>
</feature>
<feature type="compositionally biased region" description="Pro residues" evidence="1">
    <location>
        <begin position="267"/>
        <end position="283"/>
    </location>
</feature>
<dbReference type="RefSeq" id="WP_215119283.1">
    <property type="nucleotide sequence ID" value="NZ_CP075896.1"/>
</dbReference>
<evidence type="ECO:0000313" key="3">
    <source>
        <dbReference type="Proteomes" id="UP000679629"/>
    </source>
</evidence>
<evidence type="ECO:0000256" key="1">
    <source>
        <dbReference type="SAM" id="MobiDB-lite"/>
    </source>
</evidence>
<feature type="compositionally biased region" description="Pro residues" evidence="1">
    <location>
        <begin position="206"/>
        <end position="215"/>
    </location>
</feature>
<dbReference type="Proteomes" id="UP000679629">
    <property type="component" value="Chromosome"/>
</dbReference>